<protein>
    <submittedName>
        <fullName evidence="2">YslB family protein</fullName>
    </submittedName>
</protein>
<reference evidence="2" key="1">
    <citation type="submission" date="2023-08" db="EMBL/GenBank/DDBJ databases">
        <title>Genomic characterization of piscicolin 126 produced by Carnobacterium maltaromaticum CM22 strain isolated from salmon (Salmo salar).</title>
        <authorList>
            <person name="Gonzalez-Gragera E."/>
            <person name="Garcia-Lopez J.D."/>
            <person name="Teso-Perez C."/>
            <person name="Gimenez-Hernandez I."/>
            <person name="Peralta-Sanchez J.M."/>
            <person name="Valdivia E."/>
            <person name="Montalban-Lopez M."/>
            <person name="Martin-Platero A.M."/>
            <person name="Banos A."/>
            <person name="Martinez-Bueno M."/>
        </authorList>
    </citation>
    <scope>NUCLEOTIDE SEQUENCE</scope>
    <source>
        <strain evidence="2">CM22</strain>
    </source>
</reference>
<dbReference type="Proteomes" id="UP001290462">
    <property type="component" value="Unassembled WGS sequence"/>
</dbReference>
<dbReference type="Pfam" id="PF10702">
    <property type="entry name" value="DUF2507"/>
    <property type="match status" value="1"/>
</dbReference>
<dbReference type="AlphaFoldDB" id="A0AAW9JXZ5"/>
<organism evidence="2 3">
    <name type="scientific">Carnobacterium maltaromaticum</name>
    <name type="common">Carnobacterium piscicola</name>
    <dbReference type="NCBI Taxonomy" id="2751"/>
    <lineage>
        <taxon>Bacteria</taxon>
        <taxon>Bacillati</taxon>
        <taxon>Bacillota</taxon>
        <taxon>Bacilli</taxon>
        <taxon>Lactobacillales</taxon>
        <taxon>Carnobacteriaceae</taxon>
        <taxon>Carnobacterium</taxon>
    </lineage>
</organism>
<dbReference type="InterPro" id="IPR019642">
    <property type="entry name" value="DUF2507"/>
</dbReference>
<proteinExistence type="predicted"/>
<evidence type="ECO:0000313" key="2">
    <source>
        <dbReference type="EMBL" id="MDZ5758381.1"/>
    </source>
</evidence>
<accession>A0AAW9JXZ5</accession>
<sequence length="354" mass="40664">MKNEEQAKPIDLENLTGSISMFGYELIRDSLIPNLLGKETNEILYWAGKELARQYPVANYSDLVLFYKKACFGDLVLIKEKKHQKLFTLTGPTVTKRMEQHNPNFSLEAGFLAEQMQMLQELYAEALSEINLRTKTVTITLQWDAKEPVSIDQPLETVVLSEDYLSDEELEAEYQELDLSKKIIDEPEFSEDEPEEIASFPDFQEFNKTQELDNEEINYPELEVKEADLEETSLPEETEELPLEEKELDDDEEEDIIVIESIPSFIEVEPAIFDDLTETLADETFSDLEHSDSVIVEPTIPTEHLTAEEALHEFDALSQVFSDINNEAAPIEEEELSIFDSLPSRSSRHNKKKK</sequence>
<dbReference type="EMBL" id="JAVBVO010000003">
    <property type="protein sequence ID" value="MDZ5758381.1"/>
    <property type="molecule type" value="Genomic_DNA"/>
</dbReference>
<feature type="region of interest" description="Disordered" evidence="1">
    <location>
        <begin position="229"/>
        <end position="251"/>
    </location>
</feature>
<dbReference type="SUPFAM" id="SSF111126">
    <property type="entry name" value="Ligand-binding domain in the NO signalling and Golgi transport"/>
    <property type="match status" value="1"/>
</dbReference>
<evidence type="ECO:0000256" key="1">
    <source>
        <dbReference type="SAM" id="MobiDB-lite"/>
    </source>
</evidence>
<dbReference type="InterPro" id="IPR024096">
    <property type="entry name" value="NO_sig/Golgi_transp_ligand-bd"/>
</dbReference>
<dbReference type="RefSeq" id="WP_322808755.1">
    <property type="nucleotide sequence ID" value="NZ_JAVBVO010000003.1"/>
</dbReference>
<dbReference type="Gene3D" id="3.30.1380.20">
    <property type="entry name" value="Trafficking protein particle complex subunit 3"/>
    <property type="match status" value="1"/>
</dbReference>
<name>A0AAW9JXZ5_CARML</name>
<gene>
    <name evidence="2" type="ORF">RAK27_06865</name>
</gene>
<comment type="caution">
    <text evidence="2">The sequence shown here is derived from an EMBL/GenBank/DDBJ whole genome shotgun (WGS) entry which is preliminary data.</text>
</comment>
<evidence type="ECO:0000313" key="3">
    <source>
        <dbReference type="Proteomes" id="UP001290462"/>
    </source>
</evidence>